<dbReference type="InterPro" id="IPR000477">
    <property type="entry name" value="RT_dom"/>
</dbReference>
<reference evidence="2 3" key="1">
    <citation type="submission" date="2018-10" db="EMBL/GenBank/DDBJ databases">
        <title>Transmission dynamics of multidrug resistant bacteria on intensive care unit surfaces.</title>
        <authorList>
            <person name="D'Souza A.W."/>
            <person name="Potter R.F."/>
            <person name="Wallace M."/>
            <person name="Shupe A."/>
            <person name="Patel S."/>
            <person name="Sun S."/>
            <person name="Gul D."/>
            <person name="Kwon J.H."/>
            <person name="Andleeb S."/>
            <person name="Burnham C.-A.D."/>
            <person name="Dantas G."/>
        </authorList>
    </citation>
    <scope>NUCLEOTIDE SEQUENCE [LARGE SCALE GENOMIC DNA]</scope>
    <source>
        <strain evidence="2 3">WF_348</strain>
    </source>
</reference>
<protein>
    <recommendedName>
        <fullName evidence="1">Reverse transcriptase domain-containing protein</fullName>
    </recommendedName>
</protein>
<accession>A0A3R8TW40</accession>
<sequence>MSTELPDWFKIKGYTHLSPTIKLSDSKRIIRQIKNPNYVAKYAFYPLIHKIIKERKYKQADPSKHLTKGRRHSHLCIKTNQSLKTQKERPLHYASHMDSLIYGYYANLINERYEQILKTQPSLNDAVLAYRKIETFEGSGIGKSNIHFAKECFDLITDYSTTCEEVGVLAFDLKSFFSTLDHQILKRTWAKLFEKDELPKDHYNVFKACTKFNYILLDDLRIGQQHLGRRRNGFNESKLASIRKHKGYKCFFKDNEEFRNEIQQGNLKIYNNPFYREIENINKHKSNTRKINVGIPQGLPISATLANLYLLEFDQKIIDFLTQYNGVYRRYSDDLLVICKRSDMSQIESYFYDLIKEYKITISKEKTERFVFKTIEYNLQKQLRLECFKLSSENITTKSCLSYLGFEFRGYHTGIKSTNLAKYYRKMISSAKKKAKRAHHLHQKDESIKRVIYLNQLRKITTLPIRLQAIENIEEKNLQRKYCILKYNTTKGFYEYVHYPPNPDKMKNRSNYHSYIRRCCTVFGTDTFNRQLKKNTVIMHKAMYYHLNKF</sequence>
<dbReference type="PROSITE" id="PS50878">
    <property type="entry name" value="RT_POL"/>
    <property type="match status" value="1"/>
</dbReference>
<dbReference type="Pfam" id="PF00078">
    <property type="entry name" value="RVT_1"/>
    <property type="match status" value="1"/>
</dbReference>
<evidence type="ECO:0000313" key="3">
    <source>
        <dbReference type="Proteomes" id="UP000267844"/>
    </source>
</evidence>
<gene>
    <name evidence="2" type="ORF">EGI89_10055</name>
</gene>
<name>A0A3R8TW40_9FLAO</name>
<dbReference type="AlphaFoldDB" id="A0A3R8TW40"/>
<organism evidence="2 3">
    <name type="scientific">Empedobacter falsenii</name>
    <dbReference type="NCBI Taxonomy" id="343874"/>
    <lineage>
        <taxon>Bacteria</taxon>
        <taxon>Pseudomonadati</taxon>
        <taxon>Bacteroidota</taxon>
        <taxon>Flavobacteriia</taxon>
        <taxon>Flavobacteriales</taxon>
        <taxon>Weeksellaceae</taxon>
        <taxon>Empedobacter</taxon>
    </lineage>
</organism>
<dbReference type="EMBL" id="RHPO01000021">
    <property type="protein sequence ID" value="RRT90072.1"/>
    <property type="molecule type" value="Genomic_DNA"/>
</dbReference>
<dbReference type="InterPro" id="IPR043502">
    <property type="entry name" value="DNA/RNA_pol_sf"/>
</dbReference>
<feature type="domain" description="Reverse transcriptase" evidence="1">
    <location>
        <begin position="97"/>
        <end position="408"/>
    </location>
</feature>
<proteinExistence type="predicted"/>
<dbReference type="Proteomes" id="UP000267844">
    <property type="component" value="Unassembled WGS sequence"/>
</dbReference>
<evidence type="ECO:0000259" key="1">
    <source>
        <dbReference type="PROSITE" id="PS50878"/>
    </source>
</evidence>
<dbReference type="RefSeq" id="WP_125350093.1">
    <property type="nucleotide sequence ID" value="NZ_RHPN01000021.1"/>
</dbReference>
<comment type="caution">
    <text evidence="2">The sequence shown here is derived from an EMBL/GenBank/DDBJ whole genome shotgun (WGS) entry which is preliminary data.</text>
</comment>
<dbReference type="SUPFAM" id="SSF56672">
    <property type="entry name" value="DNA/RNA polymerases"/>
    <property type="match status" value="1"/>
</dbReference>
<evidence type="ECO:0000313" key="2">
    <source>
        <dbReference type="EMBL" id="RRT90072.1"/>
    </source>
</evidence>